<evidence type="ECO:0000256" key="2">
    <source>
        <dbReference type="ARBA" id="ARBA00021776"/>
    </source>
</evidence>
<dbReference type="Proteomes" id="UP001353858">
    <property type="component" value="Unassembled WGS sequence"/>
</dbReference>
<dbReference type="GO" id="GO:0032981">
    <property type="term" value="P:mitochondrial respiratory chain complex I assembly"/>
    <property type="evidence" value="ECO:0007669"/>
    <property type="project" value="InterPro"/>
</dbReference>
<keyword evidence="6" id="KW-1185">Reference proteome</keyword>
<dbReference type="InterPro" id="IPR036748">
    <property type="entry name" value="MTH938-like_sf"/>
</dbReference>
<reference evidence="6" key="1">
    <citation type="submission" date="2023-01" db="EMBL/GenBank/DDBJ databases">
        <title>Key to firefly adult light organ development and bioluminescence: homeobox transcription factors regulate luciferase expression and transportation to peroxisome.</title>
        <authorList>
            <person name="Fu X."/>
        </authorList>
    </citation>
    <scope>NUCLEOTIDE SEQUENCE [LARGE SCALE GENOMIC DNA]</scope>
</reference>
<dbReference type="CDD" id="cd05125">
    <property type="entry name" value="Mth938_2P1-like"/>
    <property type="match status" value="1"/>
</dbReference>
<dbReference type="PANTHER" id="PTHR21192:SF2">
    <property type="entry name" value="NADH DEHYDROGENASE [UBIQUINONE] 1 ALPHA SUBCOMPLEX ASSEMBLY FACTOR 3"/>
    <property type="match status" value="1"/>
</dbReference>
<gene>
    <name evidence="5" type="ORF">RN001_007616</name>
</gene>
<comment type="subcellular location">
    <subcellularLocation>
        <location evidence="1">Mitochondrion</location>
    </subcellularLocation>
</comment>
<keyword evidence="3" id="KW-0496">Mitochondrion</keyword>
<dbReference type="Gene3D" id="3.40.1230.10">
    <property type="entry name" value="MTH938-like"/>
    <property type="match status" value="1"/>
</dbReference>
<dbReference type="AlphaFoldDB" id="A0AAN7Q4G4"/>
<evidence type="ECO:0000256" key="3">
    <source>
        <dbReference type="ARBA" id="ARBA00023128"/>
    </source>
</evidence>
<comment type="caution">
    <text evidence="5">The sequence shown here is derived from an EMBL/GenBank/DDBJ whole genome shotgun (WGS) entry which is preliminary data.</text>
</comment>
<evidence type="ECO:0000256" key="1">
    <source>
        <dbReference type="ARBA" id="ARBA00004173"/>
    </source>
</evidence>
<dbReference type="Pfam" id="PF04430">
    <property type="entry name" value="DUF498"/>
    <property type="match status" value="1"/>
</dbReference>
<evidence type="ECO:0000313" key="5">
    <source>
        <dbReference type="EMBL" id="KAK4879470.1"/>
    </source>
</evidence>
<sequence>MLHTFTRNTLRITKSVIKCYPRCISSSTVYCKPASYDGDGKTKANILNNEVDLGLLINGFSQVGFRLNNNMTVLGPMAIFPRTVLSWNVGTVKDITEESLSLFTILEPALEILVIGIGDRFDRHLQRSLFEFMKKYKMNVEILPTEHACSTFNFLNSEARYVAGAMIPPQNFQTSDDDVYKSKTRYQNLYETKY</sequence>
<proteinExistence type="inferred from homology"/>
<dbReference type="SUPFAM" id="SSF64076">
    <property type="entry name" value="MTH938-like"/>
    <property type="match status" value="1"/>
</dbReference>
<organism evidence="5 6">
    <name type="scientific">Aquatica leii</name>
    <dbReference type="NCBI Taxonomy" id="1421715"/>
    <lineage>
        <taxon>Eukaryota</taxon>
        <taxon>Metazoa</taxon>
        <taxon>Ecdysozoa</taxon>
        <taxon>Arthropoda</taxon>
        <taxon>Hexapoda</taxon>
        <taxon>Insecta</taxon>
        <taxon>Pterygota</taxon>
        <taxon>Neoptera</taxon>
        <taxon>Endopterygota</taxon>
        <taxon>Coleoptera</taxon>
        <taxon>Polyphaga</taxon>
        <taxon>Elateriformia</taxon>
        <taxon>Elateroidea</taxon>
        <taxon>Lampyridae</taxon>
        <taxon>Luciolinae</taxon>
        <taxon>Aquatica</taxon>
    </lineage>
</organism>
<dbReference type="PANTHER" id="PTHR21192">
    <property type="entry name" value="NUCLEAR PROTEIN E3-3"/>
    <property type="match status" value="1"/>
</dbReference>
<evidence type="ECO:0000313" key="6">
    <source>
        <dbReference type="Proteomes" id="UP001353858"/>
    </source>
</evidence>
<dbReference type="InterPro" id="IPR007523">
    <property type="entry name" value="NDUFAF3/AAMDC"/>
</dbReference>
<dbReference type="InterPro" id="IPR034095">
    <property type="entry name" value="NDUF3"/>
</dbReference>
<dbReference type="GO" id="GO:0005743">
    <property type="term" value="C:mitochondrial inner membrane"/>
    <property type="evidence" value="ECO:0007669"/>
    <property type="project" value="TreeGrafter"/>
</dbReference>
<protein>
    <recommendedName>
        <fullName evidence="2">NADH dehydrogenase [ubiquinone] 1 alpha subcomplex assembly factor 3</fullName>
    </recommendedName>
</protein>
<accession>A0AAN7Q4G4</accession>
<comment type="similarity">
    <text evidence="4">Belongs to the NDUFAF3 family.</text>
</comment>
<name>A0AAN7Q4G4_9COLE</name>
<dbReference type="EMBL" id="JARPUR010000003">
    <property type="protein sequence ID" value="KAK4879470.1"/>
    <property type="molecule type" value="Genomic_DNA"/>
</dbReference>
<evidence type="ECO:0000256" key="4">
    <source>
        <dbReference type="ARBA" id="ARBA00049984"/>
    </source>
</evidence>